<evidence type="ECO:0000256" key="17">
    <source>
        <dbReference type="ARBA" id="ARBA00023242"/>
    </source>
</evidence>
<dbReference type="InterPro" id="IPR009078">
    <property type="entry name" value="Ferritin-like_SF"/>
</dbReference>
<keyword evidence="15" id="KW-0408">Iron</keyword>
<dbReference type="CDD" id="cd01047">
    <property type="entry name" value="ACSF"/>
    <property type="match status" value="1"/>
</dbReference>
<dbReference type="SMART" id="SM00466">
    <property type="entry name" value="SRA"/>
    <property type="match status" value="1"/>
</dbReference>
<evidence type="ECO:0000256" key="14">
    <source>
        <dbReference type="ARBA" id="ARBA00023002"/>
    </source>
</evidence>
<feature type="region of interest" description="Disordered" evidence="20">
    <location>
        <begin position="68"/>
        <end position="138"/>
    </location>
</feature>
<evidence type="ECO:0000256" key="13">
    <source>
        <dbReference type="ARBA" id="ARBA00022857"/>
    </source>
</evidence>
<keyword evidence="12" id="KW-0156">Chromatin regulator</keyword>
<dbReference type="InterPro" id="IPR007728">
    <property type="entry name" value="Pre-SET_dom"/>
</dbReference>
<dbReference type="Pfam" id="PF02182">
    <property type="entry name" value="SAD_SRA"/>
    <property type="match status" value="1"/>
</dbReference>
<feature type="domain" description="Post-SET" evidence="23">
    <location>
        <begin position="652"/>
        <end position="668"/>
    </location>
</feature>
<dbReference type="InterPro" id="IPR008434">
    <property type="entry name" value="AcsF"/>
</dbReference>
<accession>A0A5A7R584</accession>
<comment type="subcellular location">
    <subcellularLocation>
        <location evidence="2">Chromosome</location>
    </subcellularLocation>
    <subcellularLocation>
        <location evidence="19">Nucleus</location>
    </subcellularLocation>
</comment>
<evidence type="ECO:0000256" key="18">
    <source>
        <dbReference type="ARBA" id="ARBA00049231"/>
    </source>
</evidence>
<evidence type="ECO:0000259" key="22">
    <source>
        <dbReference type="PROSITE" id="PS50867"/>
    </source>
</evidence>
<evidence type="ECO:0000256" key="10">
    <source>
        <dbReference type="ARBA" id="ARBA00022691"/>
    </source>
</evidence>
<dbReference type="PROSITE" id="PS50867">
    <property type="entry name" value="PRE_SET"/>
    <property type="match status" value="1"/>
</dbReference>
<dbReference type="GO" id="GO:0015979">
    <property type="term" value="P:photosynthesis"/>
    <property type="evidence" value="ECO:0007669"/>
    <property type="project" value="UniProtKB-KW"/>
</dbReference>
<dbReference type="Gene3D" id="2.170.270.10">
    <property type="entry name" value="SET domain"/>
    <property type="match status" value="1"/>
</dbReference>
<evidence type="ECO:0000259" key="23">
    <source>
        <dbReference type="PROSITE" id="PS50868"/>
    </source>
</evidence>
<dbReference type="InterPro" id="IPR036987">
    <property type="entry name" value="SRA-YDG_sf"/>
</dbReference>
<evidence type="ECO:0000256" key="16">
    <source>
        <dbReference type="ARBA" id="ARBA00023171"/>
    </source>
</evidence>
<sequence length="1211" mass="135844">MDRGLDSQPNPSPSPIDKSRVLELKPLRRLVPVFPNSNGSSSVSTPHPTPFTCISPSGPFPPGVQPFYPFMASNGSPQNPPAAQNGNFTNIQSPIPLNSFKTPIPQPNGSAGPKRPNAQSNSSKRKSRASERFENGSSSDFDFDSLANTFITSFNLNDFESFKKSHTDKEVAETILLVFDLLRRKLTQLEESKNIVLGLIRQPGPKAGALLTSRGLRANSSKRVGHVPGVEVGDIFFFRMELCIVGLHAPSMSGIDYMSVKLSMDEEPVAVSIVSSGGYDDAEGGNNNGDVLIYSGQGGVQRKDGQMFDQKLERGNLALEKSLHRGNDVRVIRGIKDISGSTGKIYVYDGLYRIRESWAEKNKSGCSVFKYKLVRSPGQPEAFALWKMIQQWKDGSTIRAGVNLPDLSSGSESLPVALVNEVDGEKGPTFFTYERSLKYGKPFYSSNDPSPACGCKGGCQPGNTDCPCNRKNDGLAPYSSLGGLLTEKSIIYECGRTCPCPLNCRNRLSQSGIKARLEVFKTRNRGWGLRSLDPIRAGWFICEYAGDVISSADDESNNNTNNNNNSYIFDSTRYYEPQAPFPLVINAKKNGNVARFMNHSCWPNVIWRPVLRESYNETFMHVAFFAVKHIPPMQELTFDYGIVRPEKGGDFGKRKCLCGSFKCRGSLFENVKSSTGDEYDRYWDCLDILYVLRNREIMLAEMALAKPISKFNPSIPRIGSPISPQCRKTRFAVRMSSAAPAAAGGKNKKSQKQEIKETLLTPRFYTTDFDEMEQLFNAKINRNLNMDEFEALLQEFKTDFNQTHFVRSNEFKEAAKKIEGPMRRIFVEFLERSCTAEFSGFLLYKELGRRLKKTNPVVAEIFSLMSRDEARHAGFLNKGLSDFNLALDLGFLTKARKYTFFKPKFIFYATYLSEKIGYWRYITIYRHLKENPDYQCYPIFKYFENWHSHSSSTTGRRSCGPVYVTMYLNDCQRTAFYEGIGLDTKEFDMHVIIETNRTTARIFPAVLDVENPEFKRKLDRMVEINEQILAIGESDDIPFMKNMKRIPLIAALASELFAAYLMKPIESGSVDFAEFYGSKLVEFNSSFSGTKLVFVSDSFRSYHIPALRSVMTERFMYLYLLAKYVCAALDCLDGGGAAAIFSPEAKIMAGSRVAHATLKGPSVVKEILIGIALGIAAGSVWKMHHWNEQRKVREFYDLLDKGEISVVAAEE</sequence>
<evidence type="ECO:0000256" key="4">
    <source>
        <dbReference type="ARBA" id="ARBA00006550"/>
    </source>
</evidence>
<dbReference type="EMBL" id="BKCP01010403">
    <property type="protein sequence ID" value="GER52572.1"/>
    <property type="molecule type" value="Genomic_DNA"/>
</dbReference>
<evidence type="ECO:0000256" key="2">
    <source>
        <dbReference type="ARBA" id="ARBA00004286"/>
    </source>
</evidence>
<keyword evidence="16" id="KW-0149">Chlorophyll biosynthesis</keyword>
<evidence type="ECO:0000256" key="15">
    <source>
        <dbReference type="ARBA" id="ARBA00023004"/>
    </source>
</evidence>
<dbReference type="GO" id="GO:0009535">
    <property type="term" value="C:chloroplast thylakoid membrane"/>
    <property type="evidence" value="ECO:0007669"/>
    <property type="project" value="TreeGrafter"/>
</dbReference>
<dbReference type="GO" id="GO:0042054">
    <property type="term" value="F:histone methyltransferase activity"/>
    <property type="evidence" value="ECO:0007669"/>
    <property type="project" value="InterPro"/>
</dbReference>
<feature type="domain" description="Pre-SET" evidence="22">
    <location>
        <begin position="451"/>
        <end position="512"/>
    </location>
</feature>
<keyword evidence="11" id="KW-0479">Metal-binding</keyword>
<keyword evidence="26" id="KW-1185">Reference proteome</keyword>
<dbReference type="GO" id="GO:0005634">
    <property type="term" value="C:nucleus"/>
    <property type="evidence" value="ECO:0007669"/>
    <property type="project" value="UniProtKB-SubCell"/>
</dbReference>
<evidence type="ECO:0000256" key="5">
    <source>
        <dbReference type="ARBA" id="ARBA00012092"/>
    </source>
</evidence>
<dbReference type="PROSITE" id="PS50868">
    <property type="entry name" value="POST_SET"/>
    <property type="match status" value="1"/>
</dbReference>
<dbReference type="Gene3D" id="2.30.280.10">
    <property type="entry name" value="SRA-YDG"/>
    <property type="match status" value="1"/>
</dbReference>
<comment type="caution">
    <text evidence="25">The sequence shown here is derived from an EMBL/GenBank/DDBJ whole genome shotgun (WGS) entry which is preliminary data.</text>
</comment>
<dbReference type="GO" id="GO:0048529">
    <property type="term" value="F:magnesium-protoporphyrin IX monomethyl ester (oxidative) cyclase activity"/>
    <property type="evidence" value="ECO:0007669"/>
    <property type="project" value="UniProtKB-EC"/>
</dbReference>
<dbReference type="PROSITE" id="PS51575">
    <property type="entry name" value="SAM_MT43_SUVAR39_2"/>
    <property type="match status" value="1"/>
</dbReference>
<comment type="pathway">
    <text evidence="3">Porphyrin-containing compound metabolism; chlorophyll biosynthesis.</text>
</comment>
<keyword evidence="7" id="KW-0602">Photosynthesis</keyword>
<dbReference type="Pfam" id="PF05033">
    <property type="entry name" value="Pre-SET"/>
    <property type="match status" value="1"/>
</dbReference>
<evidence type="ECO:0000256" key="7">
    <source>
        <dbReference type="ARBA" id="ARBA00022531"/>
    </source>
</evidence>
<dbReference type="Pfam" id="PF02915">
    <property type="entry name" value="Rubrerythrin"/>
    <property type="match status" value="1"/>
</dbReference>
<dbReference type="InterPro" id="IPR025794">
    <property type="entry name" value="H3-K9-MeTrfase_plant"/>
</dbReference>
<protein>
    <recommendedName>
        <fullName evidence="5">magnesium-protoporphyrin IX monomethyl ester (oxidative) cyclase</fullName>
        <ecNumber evidence="5">1.14.13.81</ecNumber>
    </recommendedName>
</protein>
<dbReference type="Pfam" id="PF00856">
    <property type="entry name" value="SET"/>
    <property type="match status" value="1"/>
</dbReference>
<evidence type="ECO:0000256" key="20">
    <source>
        <dbReference type="SAM" id="MobiDB-lite"/>
    </source>
</evidence>
<dbReference type="SMART" id="SM00317">
    <property type="entry name" value="SET"/>
    <property type="match status" value="1"/>
</dbReference>
<dbReference type="GO" id="GO:0005694">
    <property type="term" value="C:chromosome"/>
    <property type="evidence" value="ECO:0007669"/>
    <property type="project" value="UniProtKB-SubCell"/>
</dbReference>
<dbReference type="EC" id="1.14.13.81" evidence="5"/>
<dbReference type="SUPFAM" id="SSF82199">
    <property type="entry name" value="SET domain"/>
    <property type="match status" value="1"/>
</dbReference>
<dbReference type="PANTHER" id="PTHR31053">
    <property type="entry name" value="MAGNESIUM-PROTOPORPHYRIN IX MONOMETHYL ESTER [OXIDATIVE] CYCLASE, CHLOROPLASTIC"/>
    <property type="match status" value="1"/>
</dbReference>
<keyword evidence="8" id="KW-0489">Methyltransferase</keyword>
<comment type="catalytic activity">
    <reaction evidence="18">
        <text>Mg-protoporphyrin IX 13-monomethyl ester + 3 NADPH + 3 O2 + 2 H(+) = 3,8-divinyl protochlorophyllide a + 3 NADP(+) + 5 H2O</text>
        <dbReference type="Rhea" id="RHEA:33235"/>
        <dbReference type="ChEBI" id="CHEBI:15377"/>
        <dbReference type="ChEBI" id="CHEBI:15378"/>
        <dbReference type="ChEBI" id="CHEBI:15379"/>
        <dbReference type="ChEBI" id="CHEBI:57783"/>
        <dbReference type="ChEBI" id="CHEBI:58349"/>
        <dbReference type="ChEBI" id="CHEBI:58632"/>
        <dbReference type="ChEBI" id="CHEBI:60491"/>
        <dbReference type="EC" id="1.14.13.81"/>
    </reaction>
</comment>
<evidence type="ECO:0000313" key="26">
    <source>
        <dbReference type="Proteomes" id="UP000325081"/>
    </source>
</evidence>
<comment type="similarity">
    <text evidence="4">Belongs to the AcsF family.</text>
</comment>
<reference evidence="26" key="1">
    <citation type="journal article" date="2019" name="Curr. Biol.">
        <title>Genome Sequence of Striga asiatica Provides Insight into the Evolution of Plant Parasitism.</title>
        <authorList>
            <person name="Yoshida S."/>
            <person name="Kim S."/>
            <person name="Wafula E.K."/>
            <person name="Tanskanen J."/>
            <person name="Kim Y.M."/>
            <person name="Honaas L."/>
            <person name="Yang Z."/>
            <person name="Spallek T."/>
            <person name="Conn C.E."/>
            <person name="Ichihashi Y."/>
            <person name="Cheong K."/>
            <person name="Cui S."/>
            <person name="Der J.P."/>
            <person name="Gundlach H."/>
            <person name="Jiao Y."/>
            <person name="Hori C."/>
            <person name="Ishida J.K."/>
            <person name="Kasahara H."/>
            <person name="Kiba T."/>
            <person name="Kim M.S."/>
            <person name="Koo N."/>
            <person name="Laohavisit A."/>
            <person name="Lee Y.H."/>
            <person name="Lumba S."/>
            <person name="McCourt P."/>
            <person name="Mortimer J.C."/>
            <person name="Mutuku J.M."/>
            <person name="Nomura T."/>
            <person name="Sasaki-Sekimoto Y."/>
            <person name="Seto Y."/>
            <person name="Wang Y."/>
            <person name="Wakatake T."/>
            <person name="Sakakibara H."/>
            <person name="Demura T."/>
            <person name="Yamaguchi S."/>
            <person name="Yoneyama K."/>
            <person name="Manabe R.I."/>
            <person name="Nelson D.C."/>
            <person name="Schulman A.H."/>
            <person name="Timko M.P."/>
            <person name="dePamphilis C.W."/>
            <person name="Choi D."/>
            <person name="Shirasu K."/>
        </authorList>
    </citation>
    <scope>NUCLEOTIDE SEQUENCE [LARGE SCALE GENOMIC DNA]</scope>
    <source>
        <strain evidence="26">cv. UVA1</strain>
    </source>
</reference>
<organism evidence="25 26">
    <name type="scientific">Striga asiatica</name>
    <name type="common">Asiatic witchweed</name>
    <name type="synonym">Buchnera asiatica</name>
    <dbReference type="NCBI Taxonomy" id="4170"/>
    <lineage>
        <taxon>Eukaryota</taxon>
        <taxon>Viridiplantae</taxon>
        <taxon>Streptophyta</taxon>
        <taxon>Embryophyta</taxon>
        <taxon>Tracheophyta</taxon>
        <taxon>Spermatophyta</taxon>
        <taxon>Magnoliopsida</taxon>
        <taxon>eudicotyledons</taxon>
        <taxon>Gunneridae</taxon>
        <taxon>Pentapetalae</taxon>
        <taxon>asterids</taxon>
        <taxon>lamiids</taxon>
        <taxon>Lamiales</taxon>
        <taxon>Orobanchaceae</taxon>
        <taxon>Buchnereae</taxon>
        <taxon>Striga</taxon>
    </lineage>
</organism>
<keyword evidence="14" id="KW-0560">Oxidoreductase</keyword>
<dbReference type="SMART" id="SM00468">
    <property type="entry name" value="PreSET"/>
    <property type="match status" value="1"/>
</dbReference>
<dbReference type="SUPFAM" id="SSF88697">
    <property type="entry name" value="PUA domain-like"/>
    <property type="match status" value="1"/>
</dbReference>
<evidence type="ECO:0000256" key="19">
    <source>
        <dbReference type="PROSITE-ProRule" id="PRU00358"/>
    </source>
</evidence>
<evidence type="ECO:0000259" key="24">
    <source>
        <dbReference type="PROSITE" id="PS51015"/>
    </source>
</evidence>
<keyword evidence="17 19" id="KW-0539">Nucleus</keyword>
<dbReference type="PROSITE" id="PS51015">
    <property type="entry name" value="YDG"/>
    <property type="match status" value="1"/>
</dbReference>
<name>A0A5A7R584_STRAF</name>
<feature type="region of interest" description="Disordered" evidence="20">
    <location>
        <begin position="1"/>
        <end position="22"/>
    </location>
</feature>
<dbReference type="GO" id="GO:0008270">
    <property type="term" value="F:zinc ion binding"/>
    <property type="evidence" value="ECO:0007669"/>
    <property type="project" value="InterPro"/>
</dbReference>
<dbReference type="InterPro" id="IPR003616">
    <property type="entry name" value="Post-SET_dom"/>
</dbReference>
<dbReference type="NCBIfam" id="TIGR02029">
    <property type="entry name" value="AcsF"/>
    <property type="match status" value="1"/>
</dbReference>
<dbReference type="InterPro" id="IPR003251">
    <property type="entry name" value="Rr_diiron-bd_dom"/>
</dbReference>
<gene>
    <name evidence="25" type="ORF">STAS_30025</name>
</gene>
<evidence type="ECO:0000256" key="12">
    <source>
        <dbReference type="ARBA" id="ARBA00022853"/>
    </source>
</evidence>
<evidence type="ECO:0000256" key="1">
    <source>
        <dbReference type="ARBA" id="ARBA00001962"/>
    </source>
</evidence>
<dbReference type="InterPro" id="IPR015947">
    <property type="entry name" value="PUA-like_sf"/>
</dbReference>
<dbReference type="InterPro" id="IPR046341">
    <property type="entry name" value="SET_dom_sf"/>
</dbReference>
<dbReference type="GO" id="GO:0032259">
    <property type="term" value="P:methylation"/>
    <property type="evidence" value="ECO:0007669"/>
    <property type="project" value="UniProtKB-KW"/>
</dbReference>
<dbReference type="GO" id="GO:0015995">
    <property type="term" value="P:chlorophyll biosynthetic process"/>
    <property type="evidence" value="ECO:0007669"/>
    <property type="project" value="UniProtKB-UniPathway"/>
</dbReference>
<dbReference type="Proteomes" id="UP000325081">
    <property type="component" value="Unassembled WGS sequence"/>
</dbReference>
<dbReference type="UniPathway" id="UPA00668"/>
<evidence type="ECO:0000256" key="8">
    <source>
        <dbReference type="ARBA" id="ARBA00022603"/>
    </source>
</evidence>
<dbReference type="OrthoDB" id="5792673at2759"/>
<proteinExistence type="inferred from homology"/>
<dbReference type="AlphaFoldDB" id="A0A5A7R584"/>
<comment type="cofactor">
    <cofactor evidence="1">
        <name>Fe cation</name>
        <dbReference type="ChEBI" id="CHEBI:24875"/>
    </cofactor>
</comment>
<evidence type="ECO:0000313" key="25">
    <source>
        <dbReference type="EMBL" id="GER52572.1"/>
    </source>
</evidence>
<dbReference type="HAMAP" id="MF_01840">
    <property type="entry name" value="AcsF"/>
    <property type="match status" value="1"/>
</dbReference>
<feature type="compositionally biased region" description="Polar residues" evidence="20">
    <location>
        <begin position="73"/>
        <end position="101"/>
    </location>
</feature>
<dbReference type="FunFam" id="2.30.280.10:FF:000003">
    <property type="entry name" value="Histone-lysine N-methyltransferase, H3 lysine-9 specific SUVH5"/>
    <property type="match status" value="1"/>
</dbReference>
<dbReference type="PROSITE" id="PS50280">
    <property type="entry name" value="SET"/>
    <property type="match status" value="1"/>
</dbReference>
<dbReference type="PANTHER" id="PTHR31053:SF2">
    <property type="entry name" value="MAGNESIUM-PROTOPORPHYRIN IX MONOMETHYL ESTER [OXIDATIVE] CYCLASE, CHLOROPLASTIC"/>
    <property type="match status" value="1"/>
</dbReference>
<dbReference type="SUPFAM" id="SSF47240">
    <property type="entry name" value="Ferritin-like"/>
    <property type="match status" value="1"/>
</dbReference>
<keyword evidence="10" id="KW-0949">S-adenosyl-L-methionine</keyword>
<keyword evidence="9" id="KW-0808">Transferase</keyword>
<dbReference type="InterPro" id="IPR001214">
    <property type="entry name" value="SET_dom"/>
</dbReference>
<evidence type="ECO:0000256" key="3">
    <source>
        <dbReference type="ARBA" id="ARBA00005173"/>
    </source>
</evidence>
<feature type="domain" description="YDG" evidence="24">
    <location>
        <begin position="225"/>
        <end position="375"/>
    </location>
</feature>
<evidence type="ECO:0000256" key="6">
    <source>
        <dbReference type="ARBA" id="ARBA00022454"/>
    </source>
</evidence>
<keyword evidence="6" id="KW-0158">Chromosome</keyword>
<dbReference type="InterPro" id="IPR003105">
    <property type="entry name" value="SRA_YDG"/>
</dbReference>
<evidence type="ECO:0000256" key="11">
    <source>
        <dbReference type="ARBA" id="ARBA00022723"/>
    </source>
</evidence>
<feature type="domain" description="SET" evidence="21">
    <location>
        <begin position="515"/>
        <end position="641"/>
    </location>
</feature>
<evidence type="ECO:0000259" key="21">
    <source>
        <dbReference type="PROSITE" id="PS50280"/>
    </source>
</evidence>
<keyword evidence="13" id="KW-0521">NADP</keyword>
<evidence type="ECO:0000256" key="9">
    <source>
        <dbReference type="ARBA" id="ARBA00022679"/>
    </source>
</evidence>